<feature type="transmembrane region" description="Helical" evidence="1">
    <location>
        <begin position="221"/>
        <end position="242"/>
    </location>
</feature>
<feature type="non-terminal residue" evidence="2">
    <location>
        <position position="332"/>
    </location>
</feature>
<reference evidence="3" key="1">
    <citation type="journal article" date="2015" name="PLoS Genet.">
        <title>Genome Sequence and Transcriptome Analyses of Chrysochromulina tobin: Metabolic Tools for Enhanced Algal Fitness in the Prominent Order Prymnesiales (Haptophyceae).</title>
        <authorList>
            <person name="Hovde B.T."/>
            <person name="Deodato C.R."/>
            <person name="Hunsperger H.M."/>
            <person name="Ryken S.A."/>
            <person name="Yost W."/>
            <person name="Jha R.K."/>
            <person name="Patterson J."/>
            <person name="Monnat R.J. Jr."/>
            <person name="Barlow S.B."/>
            <person name="Starkenburg S.R."/>
            <person name="Cattolico R.A."/>
        </authorList>
    </citation>
    <scope>NUCLEOTIDE SEQUENCE</scope>
    <source>
        <strain evidence="3">CCMP291</strain>
    </source>
</reference>
<evidence type="ECO:0000313" key="2">
    <source>
        <dbReference type="EMBL" id="KOO35975.1"/>
    </source>
</evidence>
<dbReference type="InterPro" id="IPR052055">
    <property type="entry name" value="Hepadnavirus_pol/RT"/>
</dbReference>
<keyword evidence="3" id="KW-1185">Reference proteome</keyword>
<sequence>MVREPWLPFKDKVASQLQLFIGFWWDSFEGTRALEERKLAQYLDVLLIFSKRKSLTLNERQRVAGYMERAVKTMPPGASCLLANVFLLMVGLSLAWQKRRTTRREREDYRFFYDVLDSNLGKGYYTSDRFQEGPTVYSDASRSSRYSGGGWCSSWGPFDYWRYGTAASKKPIDFLEGDTMICSVESQGPTWAGKIVRYNMDNQAFQKSAVKGRSRAERLNLLLKRLFVLQILHNCLLLFAWVSSEDNEMADLLSREGGIEHFPEAVARRAFVVAPASLQAMPGAGRVRNLDMSAPFNAADMAMIAARARAPVDRRWLSRILPAIVCIQAAVR</sequence>
<dbReference type="EMBL" id="JWZX01000685">
    <property type="protein sequence ID" value="KOO35975.1"/>
    <property type="molecule type" value="Genomic_DNA"/>
</dbReference>
<keyword evidence="1" id="KW-0812">Transmembrane</keyword>
<keyword evidence="1" id="KW-0472">Membrane</keyword>
<proteinExistence type="predicted"/>
<comment type="caution">
    <text evidence="2">The sequence shown here is derived from an EMBL/GenBank/DDBJ whole genome shotgun (WGS) entry which is preliminary data.</text>
</comment>
<dbReference type="PANTHER" id="PTHR33050">
    <property type="entry name" value="REVERSE TRANSCRIPTASE DOMAIN-CONTAINING PROTEIN"/>
    <property type="match status" value="1"/>
</dbReference>
<dbReference type="PANTHER" id="PTHR33050:SF7">
    <property type="entry name" value="RIBONUCLEASE H"/>
    <property type="match status" value="1"/>
</dbReference>
<dbReference type="Proteomes" id="UP000037460">
    <property type="component" value="Unassembled WGS sequence"/>
</dbReference>
<organism evidence="2 3">
    <name type="scientific">Chrysochromulina tobinii</name>
    <dbReference type="NCBI Taxonomy" id="1460289"/>
    <lineage>
        <taxon>Eukaryota</taxon>
        <taxon>Haptista</taxon>
        <taxon>Haptophyta</taxon>
        <taxon>Prymnesiophyceae</taxon>
        <taxon>Prymnesiales</taxon>
        <taxon>Chrysochromulinaceae</taxon>
        <taxon>Chrysochromulina</taxon>
    </lineage>
</organism>
<protein>
    <submittedName>
        <fullName evidence="2">Uncharacterized protein</fullName>
    </submittedName>
</protein>
<feature type="transmembrane region" description="Helical" evidence="1">
    <location>
        <begin position="76"/>
        <end position="96"/>
    </location>
</feature>
<keyword evidence="1" id="KW-1133">Transmembrane helix</keyword>
<name>A0A0M0KAX5_9EUKA</name>
<accession>A0A0M0KAX5</accession>
<gene>
    <name evidence="2" type="ORF">Ctob_016728</name>
</gene>
<dbReference type="AlphaFoldDB" id="A0A0M0KAX5"/>
<evidence type="ECO:0000256" key="1">
    <source>
        <dbReference type="SAM" id="Phobius"/>
    </source>
</evidence>
<evidence type="ECO:0000313" key="3">
    <source>
        <dbReference type="Proteomes" id="UP000037460"/>
    </source>
</evidence>